<sequence>MSARLALTRPWPEDAPAIAEALSDWQVARWLTAVPWPYRPADAAAFINDAGLDEYAVRQDGRLVGMVRASGSFGIWMAPFAQGQGLAERAAVLALSRRFRGGAAFVEANHLEDNTASAALLARLGFRPTGQVLLWSEPQQRQLPGLSLRLTREDFARRHAVALATPRLLIEPFRPADLPDLHRIATLPAVAANLLLFHPAMTPDDMAPLFQSDGLLPPMRLTVRHGGRVAGSIGISAGDPPRIFYFLDPVLSGQGLGEEMGRAFLAEITARFDPPELLADVFLDNQPSRRLLKNLGFQRDLDQMLSSLGRSQPAPAAIYRWRRRPQP</sequence>
<dbReference type="InterPro" id="IPR051531">
    <property type="entry name" value="N-acetyltransferase"/>
</dbReference>
<proteinExistence type="predicted"/>
<organism evidence="2 3">
    <name type="scientific">Paracoccus lichenicola</name>
    <dbReference type="NCBI Taxonomy" id="2665644"/>
    <lineage>
        <taxon>Bacteria</taxon>
        <taxon>Pseudomonadati</taxon>
        <taxon>Pseudomonadota</taxon>
        <taxon>Alphaproteobacteria</taxon>
        <taxon>Rhodobacterales</taxon>
        <taxon>Paracoccaceae</taxon>
        <taxon>Paracoccus</taxon>
    </lineage>
</organism>
<keyword evidence="2" id="KW-0808">Transferase</keyword>
<dbReference type="PANTHER" id="PTHR43792">
    <property type="entry name" value="GNAT FAMILY, PUTATIVE (AFU_ORTHOLOGUE AFUA_3G00765)-RELATED-RELATED"/>
    <property type="match status" value="1"/>
</dbReference>
<name>A0A6L6HIV3_9RHOB</name>
<gene>
    <name evidence="2" type="ORF">GIY56_02210</name>
</gene>
<reference evidence="2 3" key="1">
    <citation type="submission" date="2019-11" db="EMBL/GenBank/DDBJ databases">
        <authorList>
            <person name="Lang L."/>
        </authorList>
    </citation>
    <scope>NUCLEOTIDE SEQUENCE [LARGE SCALE GENOMIC DNA]</scope>
    <source>
        <strain evidence="2 3">YIM 132242</strain>
    </source>
</reference>
<evidence type="ECO:0000259" key="1">
    <source>
        <dbReference type="PROSITE" id="PS51186"/>
    </source>
</evidence>
<dbReference type="AlphaFoldDB" id="A0A6L6HIV3"/>
<dbReference type="EMBL" id="WMBT01000001">
    <property type="protein sequence ID" value="MTD99096.1"/>
    <property type="molecule type" value="Genomic_DNA"/>
</dbReference>
<evidence type="ECO:0000313" key="2">
    <source>
        <dbReference type="EMBL" id="MTD99096.1"/>
    </source>
</evidence>
<keyword evidence="3" id="KW-1185">Reference proteome</keyword>
<feature type="domain" description="N-acetyltransferase" evidence="1">
    <location>
        <begin position="168"/>
        <end position="325"/>
    </location>
</feature>
<feature type="domain" description="N-acetyltransferase" evidence="1">
    <location>
        <begin position="6"/>
        <end position="153"/>
    </location>
</feature>
<dbReference type="Gene3D" id="3.40.630.30">
    <property type="match status" value="2"/>
</dbReference>
<dbReference type="RefSeq" id="WP_154763171.1">
    <property type="nucleotide sequence ID" value="NZ_WMBT01000001.1"/>
</dbReference>
<dbReference type="InterPro" id="IPR016181">
    <property type="entry name" value="Acyl_CoA_acyltransferase"/>
</dbReference>
<protein>
    <submittedName>
        <fullName evidence="2">GNAT family N-acetyltransferase</fullName>
    </submittedName>
</protein>
<dbReference type="PROSITE" id="PS51186">
    <property type="entry name" value="GNAT"/>
    <property type="match status" value="2"/>
</dbReference>
<dbReference type="Proteomes" id="UP000481417">
    <property type="component" value="Unassembled WGS sequence"/>
</dbReference>
<dbReference type="InterPro" id="IPR000182">
    <property type="entry name" value="GNAT_dom"/>
</dbReference>
<dbReference type="GO" id="GO:0016747">
    <property type="term" value="F:acyltransferase activity, transferring groups other than amino-acyl groups"/>
    <property type="evidence" value="ECO:0007669"/>
    <property type="project" value="InterPro"/>
</dbReference>
<accession>A0A6L6HIV3</accession>
<dbReference type="SUPFAM" id="SSF55729">
    <property type="entry name" value="Acyl-CoA N-acyltransferases (Nat)"/>
    <property type="match status" value="2"/>
</dbReference>
<evidence type="ECO:0000313" key="3">
    <source>
        <dbReference type="Proteomes" id="UP000481417"/>
    </source>
</evidence>
<comment type="caution">
    <text evidence="2">The sequence shown here is derived from an EMBL/GenBank/DDBJ whole genome shotgun (WGS) entry which is preliminary data.</text>
</comment>
<dbReference type="Pfam" id="PF13302">
    <property type="entry name" value="Acetyltransf_3"/>
    <property type="match status" value="2"/>
</dbReference>